<protein>
    <submittedName>
        <fullName evidence="2">Pyridoxine biosynthesis enzyme</fullName>
    </submittedName>
</protein>
<feature type="region of interest" description="Disordered" evidence="1">
    <location>
        <begin position="529"/>
        <end position="548"/>
    </location>
</feature>
<dbReference type="AlphaFoldDB" id="A0A087VTD7"/>
<gene>
    <name evidence="2" type="ORF">BINDI_0355</name>
</gene>
<dbReference type="InterPro" id="IPR019932">
    <property type="entry name" value="CHP03543"/>
</dbReference>
<dbReference type="NCBIfam" id="TIGR03544">
    <property type="entry name" value="DivI1A_domain"/>
    <property type="match status" value="1"/>
</dbReference>
<feature type="region of interest" description="Disordered" evidence="1">
    <location>
        <begin position="341"/>
        <end position="503"/>
    </location>
</feature>
<name>A0A087VTD7_9BIFI</name>
<proteinExistence type="predicted"/>
<dbReference type="Proteomes" id="UP000028569">
    <property type="component" value="Chromosome"/>
</dbReference>
<evidence type="ECO:0000256" key="1">
    <source>
        <dbReference type="SAM" id="MobiDB-lite"/>
    </source>
</evidence>
<reference evidence="2 3" key="1">
    <citation type="journal article" date="2014" name="Appl. Environ. Microbiol.">
        <title>Genomic encyclopedia of type strains of the genus Bifidobacterium.</title>
        <authorList>
            <person name="Milani C."/>
            <person name="Lugli G.A."/>
            <person name="Duranti S."/>
            <person name="Turroni F."/>
            <person name="Bottacini F."/>
            <person name="Mangifesta M."/>
            <person name="Sanchez B."/>
            <person name="Viappiani A."/>
            <person name="Mancabelli L."/>
            <person name="Taminiau B."/>
            <person name="Delcenserie V."/>
            <person name="Barrangou R."/>
            <person name="Margolles A."/>
            <person name="van Sinderen D."/>
            <person name="Ventura M."/>
        </authorList>
    </citation>
    <scope>NUCLEOTIDE SEQUENCE [LARGE SCALE GENOMIC DNA]</scope>
    <source>
        <strain evidence="2 3">LMG 11587</strain>
    </source>
</reference>
<dbReference type="EMBL" id="CP006018">
    <property type="protein sequence ID" value="AIC91637.1"/>
    <property type="molecule type" value="Genomic_DNA"/>
</dbReference>
<evidence type="ECO:0000313" key="3">
    <source>
        <dbReference type="Proteomes" id="UP000028569"/>
    </source>
</evidence>
<dbReference type="NCBIfam" id="TIGR03543">
    <property type="entry name" value="divI1A_rptt_fam"/>
    <property type="match status" value="1"/>
</dbReference>
<feature type="region of interest" description="Disordered" evidence="1">
    <location>
        <begin position="219"/>
        <end position="285"/>
    </location>
</feature>
<feature type="region of interest" description="Disordered" evidence="1">
    <location>
        <begin position="304"/>
        <end position="327"/>
    </location>
</feature>
<keyword evidence="3" id="KW-1185">Reference proteome</keyword>
<dbReference type="HOGENOM" id="CLU_030938_0_0_11"/>
<dbReference type="KEGG" id="bii:BINDI_0355"/>
<feature type="compositionally biased region" description="Low complexity" evidence="1">
    <location>
        <begin position="251"/>
        <end position="263"/>
    </location>
</feature>
<organism evidence="2 3">
    <name type="scientific">Bifidobacterium [indicum] DSM 20214 = LMG 11587</name>
    <dbReference type="NCBI Taxonomy" id="1341694"/>
    <lineage>
        <taxon>Bacteria</taxon>
        <taxon>Bacillati</taxon>
        <taxon>Actinomycetota</taxon>
        <taxon>Actinomycetes</taxon>
        <taxon>Bifidobacteriales</taxon>
        <taxon>Bifidobacteriaceae</taxon>
        <taxon>Bifidobacterium</taxon>
    </lineage>
</organism>
<evidence type="ECO:0000313" key="2">
    <source>
        <dbReference type="EMBL" id="AIC91637.1"/>
    </source>
</evidence>
<feature type="compositionally biased region" description="Low complexity" evidence="1">
    <location>
        <begin position="433"/>
        <end position="451"/>
    </location>
</feature>
<sequence length="548" mass="57856">MSAKPDSGRNEATIARVGKRKFGYNTVQVDEFLDRAHTLYESEDPSLTQDQIANASFELRKGGYTIAQVDAALARLERAISDRSVAREINQSGMEAWSARVVRQYRALKRHANRDGGDIFDRGLSGKPSYDCKQVDRLVFRVLDRIADDLHLRDAKRADGKKSVDITSDRISNVIFTQRKGKHGYDERQVDYFLSKAVELLQQMESVARLGLDAQVHVGTRPNAGSGGNRSKEGPSAGTAGEDGSIKPLIGQQQAPAWQAGQPTGSADAARQGFAEAPAVQPAETGSTDFAQLHQAEQAIFDSPQPTAPAVPASGTIPSGTPEVSAASQMNGSLGALARSVGQNRDQAGTDTGASGAQAGQPASFASPSQPVRSADSAQSSPSVPSSPVQPSRSDRVPSSQPVQPVSDQPSSAPASGHDWSTQPAFTAPSTRPGAGSSFSSPVGVSGPLSAQPEPQAPSAWSRPQEESVQPDAAPSVSDEPSWARPVSEDSISKAPVRQAAQDADSYLNSLVNTDLPKMDMDFDIPDISFPAFEADGQQGEETKGSQA</sequence>
<feature type="compositionally biased region" description="Low complexity" evidence="1">
    <location>
        <begin position="353"/>
        <end position="403"/>
    </location>
</feature>
<dbReference type="InterPro" id="IPR019933">
    <property type="entry name" value="DivIVA_domain"/>
</dbReference>
<feature type="compositionally biased region" description="Polar residues" evidence="1">
    <location>
        <begin position="404"/>
        <end position="430"/>
    </location>
</feature>
<accession>A0A087VTD7</accession>
<feature type="compositionally biased region" description="Polar residues" evidence="1">
    <location>
        <begin position="341"/>
        <end position="352"/>
    </location>
</feature>